<keyword evidence="8" id="KW-1185">Reference proteome</keyword>
<keyword evidence="4 6" id="KW-0472">Membrane</keyword>
<keyword evidence="2 6" id="KW-0812">Transmembrane</keyword>
<dbReference type="InterPro" id="IPR018499">
    <property type="entry name" value="Tetraspanin/Peripherin"/>
</dbReference>
<evidence type="ECO:0000256" key="6">
    <source>
        <dbReference type="SAM" id="Phobius"/>
    </source>
</evidence>
<evidence type="ECO:0000256" key="2">
    <source>
        <dbReference type="ARBA" id="ARBA00022692"/>
    </source>
</evidence>
<comment type="subcellular location">
    <subcellularLocation>
        <location evidence="1">Membrane</location>
        <topology evidence="1">Multi-pass membrane protein</topology>
    </subcellularLocation>
</comment>
<reference evidence="7" key="2">
    <citation type="submission" date="2020-06" db="EMBL/GenBank/DDBJ databases">
        <authorList>
            <person name="Sheffer M."/>
        </authorList>
    </citation>
    <scope>NUCLEOTIDE SEQUENCE</scope>
</reference>
<organism evidence="7 8">
    <name type="scientific">Argiope bruennichi</name>
    <name type="common">Wasp spider</name>
    <name type="synonym">Aranea bruennichi</name>
    <dbReference type="NCBI Taxonomy" id="94029"/>
    <lineage>
        <taxon>Eukaryota</taxon>
        <taxon>Metazoa</taxon>
        <taxon>Ecdysozoa</taxon>
        <taxon>Arthropoda</taxon>
        <taxon>Chelicerata</taxon>
        <taxon>Arachnida</taxon>
        <taxon>Araneae</taxon>
        <taxon>Araneomorphae</taxon>
        <taxon>Entelegynae</taxon>
        <taxon>Araneoidea</taxon>
        <taxon>Araneidae</taxon>
        <taxon>Argiope</taxon>
    </lineage>
</organism>
<proteinExistence type="predicted"/>
<dbReference type="AlphaFoldDB" id="A0A8T0EL65"/>
<dbReference type="Pfam" id="PF00335">
    <property type="entry name" value="Tetraspanin"/>
    <property type="match status" value="1"/>
</dbReference>
<gene>
    <name evidence="7" type="ORF">HNY73_015929</name>
</gene>
<accession>A0A8T0EL65</accession>
<dbReference type="SUPFAM" id="SSF48652">
    <property type="entry name" value="Tetraspanin"/>
    <property type="match status" value="1"/>
</dbReference>
<feature type="compositionally biased region" description="Basic and acidic residues" evidence="5">
    <location>
        <begin position="203"/>
        <end position="221"/>
    </location>
</feature>
<dbReference type="Proteomes" id="UP000807504">
    <property type="component" value="Unassembled WGS sequence"/>
</dbReference>
<evidence type="ECO:0000256" key="4">
    <source>
        <dbReference type="ARBA" id="ARBA00023136"/>
    </source>
</evidence>
<feature type="region of interest" description="Disordered" evidence="5">
    <location>
        <begin position="198"/>
        <end position="221"/>
    </location>
</feature>
<evidence type="ECO:0000256" key="1">
    <source>
        <dbReference type="ARBA" id="ARBA00004141"/>
    </source>
</evidence>
<keyword evidence="3 6" id="KW-1133">Transmembrane helix</keyword>
<sequence length="221" mass="25487">MEHTEEREEEHRPTHGQLIVVSFTGGFTFLTGMLGYWGALHLAHTMGCIILKENTMNLVKTQVDETLPIFKVQKFLHCCGAKSPYDWIESKWWHHQRAENFKFVVPISCCIAPQKNWTCNMGKSPYRDVVVPTRIYQKGCANLVLEQKKYLILAGGYGILLCGLGQLISFFAIHYLVNVILTYQLRLDEIREQVPEAAHVRKPPHDPRAEARFEKRMSMKV</sequence>
<dbReference type="GO" id="GO:0016020">
    <property type="term" value="C:membrane"/>
    <property type="evidence" value="ECO:0007669"/>
    <property type="project" value="UniProtKB-SubCell"/>
</dbReference>
<evidence type="ECO:0000256" key="3">
    <source>
        <dbReference type="ARBA" id="ARBA00022989"/>
    </source>
</evidence>
<evidence type="ECO:0000313" key="8">
    <source>
        <dbReference type="Proteomes" id="UP000807504"/>
    </source>
</evidence>
<name>A0A8T0EL65_ARGBR</name>
<reference evidence="7" key="1">
    <citation type="journal article" date="2020" name="bioRxiv">
        <title>Chromosome-level reference genome of the European wasp spider Argiope bruennichi: a resource for studies on range expansion and evolutionary adaptation.</title>
        <authorList>
            <person name="Sheffer M.M."/>
            <person name="Hoppe A."/>
            <person name="Krehenwinkel H."/>
            <person name="Uhl G."/>
            <person name="Kuss A.W."/>
            <person name="Jensen L."/>
            <person name="Jensen C."/>
            <person name="Gillespie R.G."/>
            <person name="Hoff K.J."/>
            <person name="Prost S."/>
        </authorList>
    </citation>
    <scope>NUCLEOTIDE SEQUENCE</scope>
</reference>
<evidence type="ECO:0000256" key="5">
    <source>
        <dbReference type="SAM" id="MobiDB-lite"/>
    </source>
</evidence>
<evidence type="ECO:0000313" key="7">
    <source>
        <dbReference type="EMBL" id="KAF8773255.1"/>
    </source>
</evidence>
<protein>
    <recommendedName>
        <fullName evidence="9">Tetraspanin</fullName>
    </recommendedName>
</protein>
<dbReference type="EMBL" id="JABXBU010002227">
    <property type="protein sequence ID" value="KAF8773255.1"/>
    <property type="molecule type" value="Genomic_DNA"/>
</dbReference>
<dbReference type="Gene3D" id="1.10.1450.10">
    <property type="entry name" value="Tetraspanin"/>
    <property type="match status" value="1"/>
</dbReference>
<dbReference type="InterPro" id="IPR008952">
    <property type="entry name" value="Tetraspanin_EC2_sf"/>
</dbReference>
<comment type="caution">
    <text evidence="7">The sequence shown here is derived from an EMBL/GenBank/DDBJ whole genome shotgun (WGS) entry which is preliminary data.</text>
</comment>
<evidence type="ECO:0008006" key="9">
    <source>
        <dbReference type="Google" id="ProtNLM"/>
    </source>
</evidence>
<feature type="transmembrane region" description="Helical" evidence="6">
    <location>
        <begin position="18"/>
        <end position="37"/>
    </location>
</feature>
<feature type="transmembrane region" description="Helical" evidence="6">
    <location>
        <begin position="150"/>
        <end position="177"/>
    </location>
</feature>